<dbReference type="InterPro" id="IPR051543">
    <property type="entry name" value="Serine_Peptidase_S9A"/>
</dbReference>
<dbReference type="RefSeq" id="WP_205967470.1">
    <property type="nucleotide sequence ID" value="NZ_BMGZ01000002.1"/>
</dbReference>
<dbReference type="PANTHER" id="PTHR11757">
    <property type="entry name" value="PROTEASE FAMILY S9A OLIGOPEPTIDASE"/>
    <property type="match status" value="1"/>
</dbReference>
<protein>
    <submittedName>
        <fullName evidence="9">Peptidase S9</fullName>
    </submittedName>
</protein>
<dbReference type="InterPro" id="IPR023302">
    <property type="entry name" value="Pept_S9A_N"/>
</dbReference>
<evidence type="ECO:0000313" key="10">
    <source>
        <dbReference type="Proteomes" id="UP000621856"/>
    </source>
</evidence>
<feature type="chain" id="PRO_5035203016" evidence="6">
    <location>
        <begin position="18"/>
        <end position="745"/>
    </location>
</feature>
<dbReference type="GO" id="GO:0004252">
    <property type="term" value="F:serine-type endopeptidase activity"/>
    <property type="evidence" value="ECO:0007669"/>
    <property type="project" value="InterPro"/>
</dbReference>
<comment type="similarity">
    <text evidence="1">Belongs to the peptidase S9A family.</text>
</comment>
<dbReference type="Gene3D" id="2.130.10.120">
    <property type="entry name" value="Prolyl oligopeptidase, N-terminal domain"/>
    <property type="match status" value="1"/>
</dbReference>
<dbReference type="PROSITE" id="PS00708">
    <property type="entry name" value="PRO_ENDOPEP_SER"/>
    <property type="match status" value="1"/>
</dbReference>
<keyword evidence="3" id="KW-0378">Hydrolase</keyword>
<organism evidence="9 10">
    <name type="scientific">Aquisalinus luteolus</name>
    <dbReference type="NCBI Taxonomy" id="1566827"/>
    <lineage>
        <taxon>Bacteria</taxon>
        <taxon>Pseudomonadati</taxon>
        <taxon>Pseudomonadota</taxon>
        <taxon>Alphaproteobacteria</taxon>
        <taxon>Parvularculales</taxon>
        <taxon>Parvularculaceae</taxon>
        <taxon>Aquisalinus</taxon>
    </lineage>
</organism>
<reference evidence="9" key="2">
    <citation type="submission" date="2020-09" db="EMBL/GenBank/DDBJ databases">
        <authorList>
            <person name="Sun Q."/>
            <person name="Zhou Y."/>
        </authorList>
    </citation>
    <scope>NUCLEOTIDE SEQUENCE</scope>
    <source>
        <strain evidence="9">CGMCC 1.14984</strain>
    </source>
</reference>
<keyword evidence="2" id="KW-0645">Protease</keyword>
<dbReference type="Pfam" id="PF00326">
    <property type="entry name" value="Peptidase_S9"/>
    <property type="match status" value="1"/>
</dbReference>
<evidence type="ECO:0000256" key="4">
    <source>
        <dbReference type="ARBA" id="ARBA00022825"/>
    </source>
</evidence>
<dbReference type="InterPro" id="IPR002471">
    <property type="entry name" value="Pept_S9_AS"/>
</dbReference>
<dbReference type="AlphaFoldDB" id="A0A8J3ERC0"/>
<feature type="region of interest" description="Disordered" evidence="5">
    <location>
        <begin position="22"/>
        <end position="55"/>
    </location>
</feature>
<feature type="domain" description="Peptidase S9 prolyl oligopeptidase catalytic" evidence="7">
    <location>
        <begin position="518"/>
        <end position="733"/>
    </location>
</feature>
<evidence type="ECO:0000313" key="9">
    <source>
        <dbReference type="EMBL" id="GGH98108.1"/>
    </source>
</evidence>
<dbReference type="InterPro" id="IPR002470">
    <property type="entry name" value="Peptidase_S9A"/>
</dbReference>
<feature type="signal peptide" evidence="6">
    <location>
        <begin position="1"/>
        <end position="17"/>
    </location>
</feature>
<dbReference type="InterPro" id="IPR029058">
    <property type="entry name" value="AB_hydrolase_fold"/>
</dbReference>
<evidence type="ECO:0000256" key="1">
    <source>
        <dbReference type="ARBA" id="ARBA00005228"/>
    </source>
</evidence>
<evidence type="ECO:0000256" key="6">
    <source>
        <dbReference type="SAM" id="SignalP"/>
    </source>
</evidence>
<dbReference type="InterPro" id="IPR001375">
    <property type="entry name" value="Peptidase_S9_cat"/>
</dbReference>
<dbReference type="Gene3D" id="3.40.50.1820">
    <property type="entry name" value="alpha/beta hydrolase"/>
    <property type="match status" value="1"/>
</dbReference>
<dbReference type="GO" id="GO:0006508">
    <property type="term" value="P:proteolysis"/>
    <property type="evidence" value="ECO:0007669"/>
    <property type="project" value="UniProtKB-KW"/>
</dbReference>
<dbReference type="PRINTS" id="PR00862">
    <property type="entry name" value="PROLIGOPTASE"/>
</dbReference>
<reference evidence="9" key="1">
    <citation type="journal article" date="2014" name="Int. J. Syst. Evol. Microbiol.">
        <title>Complete genome sequence of Corynebacterium casei LMG S-19264T (=DSM 44701T), isolated from a smear-ripened cheese.</title>
        <authorList>
            <consortium name="US DOE Joint Genome Institute (JGI-PGF)"/>
            <person name="Walter F."/>
            <person name="Albersmeier A."/>
            <person name="Kalinowski J."/>
            <person name="Ruckert C."/>
        </authorList>
    </citation>
    <scope>NUCLEOTIDE SEQUENCE</scope>
    <source>
        <strain evidence="9">CGMCC 1.14984</strain>
    </source>
</reference>
<evidence type="ECO:0000259" key="7">
    <source>
        <dbReference type="Pfam" id="PF00326"/>
    </source>
</evidence>
<dbReference type="Pfam" id="PF02897">
    <property type="entry name" value="Peptidase_S9_N"/>
    <property type="match status" value="1"/>
</dbReference>
<evidence type="ECO:0000256" key="3">
    <source>
        <dbReference type="ARBA" id="ARBA00022801"/>
    </source>
</evidence>
<dbReference type="Proteomes" id="UP000621856">
    <property type="component" value="Unassembled WGS sequence"/>
</dbReference>
<accession>A0A8J3ERC0</accession>
<name>A0A8J3ERC0_9PROT</name>
<feature type="domain" description="Peptidase S9A N-terminal" evidence="8">
    <location>
        <begin position="51"/>
        <end position="458"/>
    </location>
</feature>
<gene>
    <name evidence="9" type="primary">ptrB</name>
    <name evidence="9" type="ORF">GCM10011355_20920</name>
</gene>
<dbReference type="PROSITE" id="PS51257">
    <property type="entry name" value="PROKAR_LIPOPROTEIN"/>
    <property type="match status" value="1"/>
</dbReference>
<dbReference type="PANTHER" id="PTHR11757:SF19">
    <property type="entry name" value="PROLYL ENDOPEPTIDASE-LIKE"/>
    <property type="match status" value="1"/>
</dbReference>
<keyword evidence="6" id="KW-0732">Signal</keyword>
<evidence type="ECO:0000256" key="2">
    <source>
        <dbReference type="ARBA" id="ARBA00022670"/>
    </source>
</evidence>
<comment type="caution">
    <text evidence="9">The sequence shown here is derived from an EMBL/GenBank/DDBJ whole genome shotgun (WGS) entry which is preliminary data.</text>
</comment>
<dbReference type="SUPFAM" id="SSF53474">
    <property type="entry name" value="alpha/beta-Hydrolases"/>
    <property type="match status" value="1"/>
</dbReference>
<sequence length="745" mass="83127">MKLPIFLVAGAAMTAIAACTPAEETAQPDTQSQETMTSENTPVEWPEATAPTARKEPVEITQHDITRTDEYAWIRDDNWQQVLRDPSVLREDVREYLEAEVDYYETMTADLDGLRQTLVAEMRGRIKEDDTSVPVKDGPYEYFTRFREGGNYPIFGRTLIETGEEQVLYDGDAEEGDSPFFSIGTVSNSPDHELIAVSADRLGSEYYTINVRNAATGEQMADEITSTDGGVAWAADSGSFFYIERDDNQRPKRVKYHVLGTDAAEDPVIYEEDDNAFFLGLGKSQSGDYIMIYVGDQITTEWYTIPADDPTADPALFAPRQQGEEYYPDHHGDWWYVRTNRGDAVDFEIVRTPVGETARENWETVVPYEEGTLISSMTTFADYLVWSERSDAKPAIVISDYDGNETPINFDQPAFAAGYSSGREYDTDTLRVRYESPSQPEQTFDYNMATGERELRKTQEVPSGHNPDLYVVEMLTAVADDGAEIPVMVLRLKDTPLDGSAPVLLYGYGSYGAYIPDSFSTGILPLVDRGVIYALAHIRGGSAKGQQWYLDGKLDKKMNTFTDFVRAGEMLVEKDYTSRGDIVIYGGSAGGLLVGAAVNLQPDLFAGVLGAVPFVDVINTISDETLPLTPPEWLEWGNPITSADEYAWIAEYSPYDNIREGVAYPPVLATGGLTDYRVTYWEPAKWIARLRDRAEGGPFLMRMNMEAGHGGSAARFERLEERAHLYAFALKLWGMEEAEPVSHSE</sequence>
<feature type="compositionally biased region" description="Polar residues" evidence="5">
    <location>
        <begin position="27"/>
        <end position="41"/>
    </location>
</feature>
<keyword evidence="4" id="KW-0720">Serine protease</keyword>
<evidence type="ECO:0000259" key="8">
    <source>
        <dbReference type="Pfam" id="PF02897"/>
    </source>
</evidence>
<dbReference type="SUPFAM" id="SSF50993">
    <property type="entry name" value="Peptidase/esterase 'gauge' domain"/>
    <property type="match status" value="1"/>
</dbReference>
<evidence type="ECO:0000256" key="5">
    <source>
        <dbReference type="SAM" id="MobiDB-lite"/>
    </source>
</evidence>
<dbReference type="EMBL" id="BMGZ01000002">
    <property type="protein sequence ID" value="GGH98108.1"/>
    <property type="molecule type" value="Genomic_DNA"/>
</dbReference>
<proteinExistence type="inferred from homology"/>